<evidence type="ECO:0000313" key="2">
    <source>
        <dbReference type="Proteomes" id="UP000530268"/>
    </source>
</evidence>
<protein>
    <submittedName>
        <fullName evidence="1">Uncharacterized protein</fullName>
    </submittedName>
</protein>
<dbReference type="AlphaFoldDB" id="A0A7W6H0I9"/>
<comment type="caution">
    <text evidence="1">The sequence shown here is derived from an EMBL/GenBank/DDBJ whole genome shotgun (WGS) entry which is preliminary data.</text>
</comment>
<sequence>MSIDTGGENPLEDMERITKAANDRDQAVLNNYAKNALPFSFVAKALGKDPIDGWAGLPSVGIQPRVCIESLEERNAAITSIQAREVNGCVLDPITAALASDFHLWKTISEVCRQIHVTQSTLEVFAKREIEAKTILTVKLELPRGKTAIWLSSKLLQSETGHFAKRKVVREKTYWHIAGSLRQFQRPTLQDRT</sequence>
<proteinExistence type="predicted"/>
<reference evidence="1 2" key="1">
    <citation type="submission" date="2020-08" db="EMBL/GenBank/DDBJ databases">
        <title>Genomic Encyclopedia of Type Strains, Phase IV (KMG-IV): sequencing the most valuable type-strain genomes for metagenomic binning, comparative biology and taxonomic classification.</title>
        <authorList>
            <person name="Goeker M."/>
        </authorList>
    </citation>
    <scope>NUCLEOTIDE SEQUENCE [LARGE SCALE GENOMIC DNA]</scope>
    <source>
        <strain evidence="1 2">DSM 102234</strain>
    </source>
</reference>
<gene>
    <name evidence="1" type="ORF">GGR95_000368</name>
</gene>
<dbReference type="Proteomes" id="UP000530268">
    <property type="component" value="Unassembled WGS sequence"/>
</dbReference>
<dbReference type="EMBL" id="JACIEI010000001">
    <property type="protein sequence ID" value="MBB3992749.1"/>
    <property type="molecule type" value="Genomic_DNA"/>
</dbReference>
<name>A0A7W6H0I9_9RHOB</name>
<accession>A0A7W6H0I9</accession>
<organism evidence="1 2">
    <name type="scientific">Sulfitobacter undariae</name>
    <dbReference type="NCBI Taxonomy" id="1563671"/>
    <lineage>
        <taxon>Bacteria</taxon>
        <taxon>Pseudomonadati</taxon>
        <taxon>Pseudomonadota</taxon>
        <taxon>Alphaproteobacteria</taxon>
        <taxon>Rhodobacterales</taxon>
        <taxon>Roseobacteraceae</taxon>
        <taxon>Sulfitobacter</taxon>
    </lineage>
</organism>
<dbReference type="RefSeq" id="WP_184562168.1">
    <property type="nucleotide sequence ID" value="NZ_JACIEI010000001.1"/>
</dbReference>
<evidence type="ECO:0000313" key="1">
    <source>
        <dbReference type="EMBL" id="MBB3992749.1"/>
    </source>
</evidence>
<keyword evidence="2" id="KW-1185">Reference proteome</keyword>